<dbReference type="InterPro" id="IPR016024">
    <property type="entry name" value="ARM-type_fold"/>
</dbReference>
<gene>
    <name evidence="4" type="ORF">RDB_LOCUS62944</name>
</gene>
<keyword evidence="2" id="KW-0472">Membrane</keyword>
<evidence type="ECO:0000313" key="4">
    <source>
        <dbReference type="EMBL" id="CAE6407097.1"/>
    </source>
</evidence>
<feature type="transmembrane region" description="Helical" evidence="2">
    <location>
        <begin position="222"/>
        <end position="249"/>
    </location>
</feature>
<feature type="compositionally biased region" description="Polar residues" evidence="1">
    <location>
        <begin position="924"/>
        <end position="957"/>
    </location>
</feature>
<evidence type="ECO:0000313" key="5">
    <source>
        <dbReference type="Proteomes" id="UP000663846"/>
    </source>
</evidence>
<feature type="transmembrane region" description="Helical" evidence="2">
    <location>
        <begin position="190"/>
        <end position="216"/>
    </location>
</feature>
<protein>
    <recommendedName>
        <fullName evidence="3">DUF6535 domain-containing protein</fullName>
    </recommendedName>
</protein>
<organism evidence="4 5">
    <name type="scientific">Rhizoctonia solani</name>
    <dbReference type="NCBI Taxonomy" id="456999"/>
    <lineage>
        <taxon>Eukaryota</taxon>
        <taxon>Fungi</taxon>
        <taxon>Dikarya</taxon>
        <taxon>Basidiomycota</taxon>
        <taxon>Agaricomycotina</taxon>
        <taxon>Agaricomycetes</taxon>
        <taxon>Cantharellales</taxon>
        <taxon>Ceratobasidiaceae</taxon>
        <taxon>Rhizoctonia</taxon>
    </lineage>
</organism>
<accession>A0A8H2WTY6</accession>
<evidence type="ECO:0000256" key="1">
    <source>
        <dbReference type="SAM" id="MobiDB-lite"/>
    </source>
</evidence>
<proteinExistence type="predicted"/>
<evidence type="ECO:0000256" key="2">
    <source>
        <dbReference type="SAM" id="Phobius"/>
    </source>
</evidence>
<keyword evidence="2" id="KW-0812">Transmembrane</keyword>
<evidence type="ECO:0000259" key="3">
    <source>
        <dbReference type="Pfam" id="PF20153"/>
    </source>
</evidence>
<sequence length="966" mass="107984">MSEVQPKVSSGASRDSSLKIGNCNKCSTDQNYDYKLGSDDPFWPNYLNEAEKWDDMMVDKWDKKMETLLLFAALFSAIVTAFVIESSKNLQPDNAAITAAAIVDIAILLRNRSEELPVPQSPDDFKATTNAFIVNFVWFVSLCMSVTVALLAGLVKQWCNMLRWDRTAPPCNQARIRQARLNKLVRWRTGLVISALPVIMDAALCLFLLGLLVFLWGLNYDIYLAALVVSLCTMVFYIGTTLAPCFVSFCPYETAISSRKMWGFCYQLTLASIIWICQHLRLWDIKMEADLTNYMSPCERKEVETASNTVPDKLTADALNWIILHSQKPGPREMAIRAIATLDSKAALMRLVSDPPGIIPQVIQSFTSRFRASSNGNGEVKLKPIGSIYTVSLHGRALTTLIKQSLTVNPGDCLVQLSANQDVSEGKERLTKWGVDHTTQDAVRIRFGALGNLEGGEASDLEAKAWGLVGLSAWNDFIGYDTGLRFDRGKTVYRLAKSLNWSLSPSLRTSVLQTLTKEFSYWAPNVTGEHRSGILSHLIDLIQTPPPTLELQSKLACAVAVLTLGLNYGNTYSMAISCSRANSDVSTIESGTSIAEAITEYYASRPNDLLRDRQPLLLFALTGLMEYYEHCDFDGEAYMNMKKIAEQFQFLDNLGKQQLVSITTSKGVTITINSRAYFVNSLLIYLRQPRTPSRFQDLDKVFTHLLTSINRKRQVWELIEYGPQIIPLVVQILAQTPNTKLQTECLNTLVSYWDPGPALLYSRMLLFYQVLPKLVQIFKLEDINRAHSPILQPMISWVFRKLEEQAKSLTHADNDLLVSCMGRILEFDLLETLIVDVLKLNTNSLLDIPENSPQDSSLASLLTMKLSDKTQVIKWLDNNQLSPGGLLLKKLFMAFDGRFGGSLEQFLKGKASLRKWLIQRESSATARQNGMGQDQASSEVSGVSISGDENNATNALGSPNFEKMYD</sequence>
<dbReference type="AlphaFoldDB" id="A0A8H2WTY6"/>
<dbReference type="InterPro" id="IPR045338">
    <property type="entry name" value="DUF6535"/>
</dbReference>
<feature type="transmembrane region" description="Helical" evidence="2">
    <location>
        <begin position="261"/>
        <end position="283"/>
    </location>
</feature>
<dbReference type="EMBL" id="CAJMWS010000309">
    <property type="protein sequence ID" value="CAE6407097.1"/>
    <property type="molecule type" value="Genomic_DNA"/>
</dbReference>
<feature type="transmembrane region" description="Helical" evidence="2">
    <location>
        <begin position="67"/>
        <end position="84"/>
    </location>
</feature>
<reference evidence="4" key="1">
    <citation type="submission" date="2021-01" db="EMBL/GenBank/DDBJ databases">
        <authorList>
            <person name="Kaushik A."/>
        </authorList>
    </citation>
    <scope>NUCLEOTIDE SEQUENCE</scope>
    <source>
        <strain evidence="4">AG1-1C</strain>
    </source>
</reference>
<dbReference type="Pfam" id="PF20153">
    <property type="entry name" value="DUF6535"/>
    <property type="match status" value="1"/>
</dbReference>
<feature type="transmembrane region" description="Helical" evidence="2">
    <location>
        <begin position="132"/>
        <end position="155"/>
    </location>
</feature>
<feature type="domain" description="DUF6535" evidence="3">
    <location>
        <begin position="43"/>
        <end position="216"/>
    </location>
</feature>
<dbReference type="Proteomes" id="UP000663846">
    <property type="component" value="Unassembled WGS sequence"/>
</dbReference>
<name>A0A8H2WTY6_9AGAM</name>
<dbReference type="SUPFAM" id="SSF48371">
    <property type="entry name" value="ARM repeat"/>
    <property type="match status" value="1"/>
</dbReference>
<feature type="region of interest" description="Disordered" evidence="1">
    <location>
        <begin position="924"/>
        <end position="966"/>
    </location>
</feature>
<keyword evidence="2" id="KW-1133">Transmembrane helix</keyword>
<comment type="caution">
    <text evidence="4">The sequence shown here is derived from an EMBL/GenBank/DDBJ whole genome shotgun (WGS) entry which is preliminary data.</text>
</comment>